<dbReference type="AlphaFoldDB" id="A0A7K0KH20"/>
<name>A0A7K0KH20_9BACT</name>
<feature type="transmembrane region" description="Helical" evidence="1">
    <location>
        <begin position="238"/>
        <end position="256"/>
    </location>
</feature>
<evidence type="ECO:0000256" key="1">
    <source>
        <dbReference type="SAM" id="Phobius"/>
    </source>
</evidence>
<keyword evidence="1" id="KW-0472">Membrane</keyword>
<evidence type="ECO:0000313" key="3">
    <source>
        <dbReference type="EMBL" id="MST85154.1"/>
    </source>
</evidence>
<dbReference type="Pfam" id="PF01569">
    <property type="entry name" value="PAP2"/>
    <property type="match status" value="1"/>
</dbReference>
<keyword evidence="1" id="KW-0812">Transmembrane</keyword>
<accession>A0A7K0KH20</accession>
<feature type="transmembrane region" description="Helical" evidence="1">
    <location>
        <begin position="207"/>
        <end position="226"/>
    </location>
</feature>
<reference evidence="3 4" key="1">
    <citation type="submission" date="2019-08" db="EMBL/GenBank/DDBJ databases">
        <title>In-depth cultivation of the pig gut microbiome towards novel bacterial diversity and tailored functional studies.</title>
        <authorList>
            <person name="Wylensek D."/>
            <person name="Hitch T.C.A."/>
            <person name="Clavel T."/>
        </authorList>
    </citation>
    <scope>NUCLEOTIDE SEQUENCE [LARGE SCALE GENOMIC DNA]</scope>
    <source>
        <strain evidence="3 4">LKV-178-WT-2A</strain>
    </source>
</reference>
<comment type="caution">
    <text evidence="3">The sequence shown here is derived from an EMBL/GenBank/DDBJ whole genome shotgun (WGS) entry which is preliminary data.</text>
</comment>
<organism evidence="3 4">
    <name type="scientific">Hallella mizrahii</name>
    <dbReference type="NCBI Taxonomy" id="2606637"/>
    <lineage>
        <taxon>Bacteria</taxon>
        <taxon>Pseudomonadati</taxon>
        <taxon>Bacteroidota</taxon>
        <taxon>Bacteroidia</taxon>
        <taxon>Bacteroidales</taxon>
        <taxon>Prevotellaceae</taxon>
        <taxon>Hallella</taxon>
    </lineage>
</organism>
<gene>
    <name evidence="3" type="ORF">FYJ73_10850</name>
</gene>
<evidence type="ECO:0000259" key="2">
    <source>
        <dbReference type="SMART" id="SM00014"/>
    </source>
</evidence>
<evidence type="ECO:0000313" key="4">
    <source>
        <dbReference type="Proteomes" id="UP000438914"/>
    </source>
</evidence>
<keyword evidence="1" id="KW-1133">Transmembrane helix</keyword>
<dbReference type="SUPFAM" id="SSF48317">
    <property type="entry name" value="Acid phosphatase/Vanadium-dependent haloperoxidase"/>
    <property type="match status" value="1"/>
</dbReference>
<dbReference type="EMBL" id="VUNG01000030">
    <property type="protein sequence ID" value="MST85154.1"/>
    <property type="molecule type" value="Genomic_DNA"/>
</dbReference>
<sequence length="257" mass="28881">MRYSYPTPNIHSLVLRWPYLLMVIVVIAFLSGALLYTLFSEYPVLLATLQTGDARVMMLLNFNGGAVADRFFYGYSHLQTWLPLSAVLVGYTLVWHQGSWRERLLLLLVIAAMIAFTDQLSSSIIKPLVARPRPSHNLTLGPMLHYVNGYHGGRYGFVSGHATNICCLVTFLSYIYCNKLMRVVLALFTIIICYSRIYLGVHYLGDVLCGAAIGILVARIVITSCPSRLLQRYDRMPWGVAAVWFITTLLLLVVPLS</sequence>
<feature type="domain" description="Phosphatidic acid phosphatase type 2/haloperoxidase" evidence="2">
    <location>
        <begin position="106"/>
        <end position="222"/>
    </location>
</feature>
<feature type="transmembrane region" description="Helical" evidence="1">
    <location>
        <begin position="78"/>
        <end position="95"/>
    </location>
</feature>
<protein>
    <submittedName>
        <fullName evidence="3">Phosphatase PAP2 family protein</fullName>
    </submittedName>
</protein>
<dbReference type="Proteomes" id="UP000438914">
    <property type="component" value="Unassembled WGS sequence"/>
</dbReference>
<dbReference type="PANTHER" id="PTHR14969:SF13">
    <property type="entry name" value="AT30094P"/>
    <property type="match status" value="1"/>
</dbReference>
<dbReference type="Gene3D" id="1.20.144.10">
    <property type="entry name" value="Phosphatidic acid phosphatase type 2/haloperoxidase"/>
    <property type="match status" value="2"/>
</dbReference>
<keyword evidence="4" id="KW-1185">Reference proteome</keyword>
<proteinExistence type="predicted"/>
<dbReference type="SMART" id="SM00014">
    <property type="entry name" value="acidPPc"/>
    <property type="match status" value="1"/>
</dbReference>
<feature type="transmembrane region" description="Helical" evidence="1">
    <location>
        <begin position="155"/>
        <end position="176"/>
    </location>
</feature>
<dbReference type="InterPro" id="IPR036938">
    <property type="entry name" value="PAP2/HPO_sf"/>
</dbReference>
<feature type="transmembrane region" description="Helical" evidence="1">
    <location>
        <begin position="104"/>
        <end position="125"/>
    </location>
</feature>
<dbReference type="InterPro" id="IPR000326">
    <property type="entry name" value="PAP2/HPO"/>
</dbReference>
<feature type="transmembrane region" description="Helical" evidence="1">
    <location>
        <begin position="183"/>
        <end position="201"/>
    </location>
</feature>
<dbReference type="PANTHER" id="PTHR14969">
    <property type="entry name" value="SPHINGOSINE-1-PHOSPHATE PHOSPHOHYDROLASE"/>
    <property type="match status" value="1"/>
</dbReference>
<feature type="transmembrane region" description="Helical" evidence="1">
    <location>
        <begin position="20"/>
        <end position="39"/>
    </location>
</feature>